<keyword evidence="2" id="KW-0560">Oxidoreductase</keyword>
<proteinExistence type="predicted"/>
<dbReference type="InterPro" id="IPR029058">
    <property type="entry name" value="AB_hydrolase_fold"/>
</dbReference>
<dbReference type="InterPro" id="IPR000073">
    <property type="entry name" value="AB_hydrolase_1"/>
</dbReference>
<reference evidence="2 3" key="1">
    <citation type="submission" date="2016-09" db="EMBL/GenBank/DDBJ databases">
        <title>Metabolic pathway, cell adaptation mechanisms and a novel monoxygenase revealed through proteogenomic-transcription analysis of a Sphingomonas haloaromaticamans strain degrading the fungicide ortho-phenylphenol.</title>
        <authorList>
            <person name="Perruchon C."/>
            <person name="Papadopoulou E.S."/>
            <person name="Rousidou C."/>
            <person name="Vasileiadis S."/>
            <person name="Tanou G."/>
            <person name="Amoutzias G."/>
            <person name="Molassiotis A."/>
            <person name="Karpouzas D.G."/>
        </authorList>
    </citation>
    <scope>NUCLEOTIDE SEQUENCE [LARGE SCALE GENOMIC DNA]</scope>
    <source>
        <strain evidence="2 3">P3</strain>
    </source>
</reference>
<dbReference type="Gene3D" id="3.40.50.1820">
    <property type="entry name" value="alpha/beta hydrolase"/>
    <property type="match status" value="1"/>
</dbReference>
<keyword evidence="2" id="KW-0575">Peroxidase</keyword>
<dbReference type="Pfam" id="PF00561">
    <property type="entry name" value="Abhydrolase_1"/>
    <property type="match status" value="1"/>
</dbReference>
<dbReference type="GO" id="GO:0016691">
    <property type="term" value="F:chloride peroxidase activity"/>
    <property type="evidence" value="ECO:0007669"/>
    <property type="project" value="UniProtKB-EC"/>
</dbReference>
<keyword evidence="3" id="KW-1185">Reference proteome</keyword>
<name>A0A1S1HDP0_9SPHN</name>
<evidence type="ECO:0000313" key="3">
    <source>
        <dbReference type="Proteomes" id="UP000179467"/>
    </source>
</evidence>
<dbReference type="Proteomes" id="UP000179467">
    <property type="component" value="Unassembled WGS sequence"/>
</dbReference>
<sequence>MIDRMTDVKEGRFNGRDGTELAWKETGEGRPLVLIHGYFSNALTNWIRYGHAVLIADAGFRVIMPDLRGHGDSAKPHDPAAYPRDVLADDGLALVDHLGLADYDLAGYSLGGRTSVRMLVKGAAPRRVVLCGMGLDGILHTAGRGDYFRKVLTNLGSFPRGSGEWMTEAFLKTTGGDPVALLNILETFVDTTPEELAAFDRPVLVVTGREDDDNGSGEALADAIPGARFQPIPGNHMSAVVKPELGQAIRDFLAA</sequence>
<evidence type="ECO:0000313" key="2">
    <source>
        <dbReference type="EMBL" id="OHT20315.1"/>
    </source>
</evidence>
<dbReference type="PANTHER" id="PTHR43194:SF2">
    <property type="entry name" value="PEROXISOMAL MEMBRANE PROTEIN LPX1"/>
    <property type="match status" value="1"/>
</dbReference>
<organism evidence="2 3">
    <name type="scientific">Edaphosphingomonas haloaromaticamans</name>
    <dbReference type="NCBI Taxonomy" id="653954"/>
    <lineage>
        <taxon>Bacteria</taxon>
        <taxon>Pseudomonadati</taxon>
        <taxon>Pseudomonadota</taxon>
        <taxon>Alphaproteobacteria</taxon>
        <taxon>Sphingomonadales</taxon>
        <taxon>Rhizorhabdaceae</taxon>
        <taxon>Edaphosphingomonas</taxon>
    </lineage>
</organism>
<dbReference type="EMBL" id="MIPT01000001">
    <property type="protein sequence ID" value="OHT20315.1"/>
    <property type="molecule type" value="Genomic_DNA"/>
</dbReference>
<dbReference type="PANTHER" id="PTHR43194">
    <property type="entry name" value="HYDROLASE ALPHA/BETA FOLD FAMILY"/>
    <property type="match status" value="1"/>
</dbReference>
<comment type="caution">
    <text evidence="2">The sequence shown here is derived from an EMBL/GenBank/DDBJ whole genome shotgun (WGS) entry which is preliminary data.</text>
</comment>
<dbReference type="SUPFAM" id="SSF53474">
    <property type="entry name" value="alpha/beta-Hydrolases"/>
    <property type="match status" value="1"/>
</dbReference>
<dbReference type="EC" id="1.11.1.10" evidence="2"/>
<protein>
    <submittedName>
        <fullName evidence="2">Non-heme chloroperoxidase</fullName>
        <ecNumber evidence="2">1.11.1.10</ecNumber>
    </submittedName>
</protein>
<evidence type="ECO:0000259" key="1">
    <source>
        <dbReference type="Pfam" id="PF00561"/>
    </source>
</evidence>
<accession>A0A1S1HDP0</accession>
<dbReference type="PRINTS" id="PR00111">
    <property type="entry name" value="ABHYDROLASE"/>
</dbReference>
<dbReference type="InterPro" id="IPR050228">
    <property type="entry name" value="Carboxylesterase_BioH"/>
</dbReference>
<dbReference type="AlphaFoldDB" id="A0A1S1HDP0"/>
<feature type="domain" description="AB hydrolase-1" evidence="1">
    <location>
        <begin position="31"/>
        <end position="127"/>
    </location>
</feature>
<gene>
    <name evidence="2" type="primary">cpo_2</name>
    <name evidence="2" type="ORF">BHE75_02312</name>
</gene>